<dbReference type="OrthoDB" id="6143588at2759"/>
<dbReference type="EMBL" id="BDGG01000014">
    <property type="protein sequence ID" value="GAV06775.1"/>
    <property type="molecule type" value="Genomic_DNA"/>
</dbReference>
<accession>A0A1D1VZH7</accession>
<gene>
    <name evidence="1" type="primary">RvY_16706-1</name>
    <name evidence="1" type="synonym">RvY_16706.1</name>
    <name evidence="1" type="ORF">RvY_16706</name>
</gene>
<comment type="caution">
    <text evidence="1">The sequence shown here is derived from an EMBL/GenBank/DDBJ whole genome shotgun (WGS) entry which is preliminary data.</text>
</comment>
<dbReference type="Gene3D" id="3.60.10.10">
    <property type="entry name" value="Endonuclease/exonuclease/phosphatase"/>
    <property type="match status" value="1"/>
</dbReference>
<evidence type="ECO:0000313" key="2">
    <source>
        <dbReference type="Proteomes" id="UP000186922"/>
    </source>
</evidence>
<organism evidence="1 2">
    <name type="scientific">Ramazzottius varieornatus</name>
    <name type="common">Water bear</name>
    <name type="synonym">Tardigrade</name>
    <dbReference type="NCBI Taxonomy" id="947166"/>
    <lineage>
        <taxon>Eukaryota</taxon>
        <taxon>Metazoa</taxon>
        <taxon>Ecdysozoa</taxon>
        <taxon>Tardigrada</taxon>
        <taxon>Eutardigrada</taxon>
        <taxon>Parachela</taxon>
        <taxon>Hypsibioidea</taxon>
        <taxon>Ramazzottiidae</taxon>
        <taxon>Ramazzottius</taxon>
    </lineage>
</organism>
<dbReference type="AlphaFoldDB" id="A0A1D1VZH7"/>
<evidence type="ECO:0008006" key="3">
    <source>
        <dbReference type="Google" id="ProtNLM"/>
    </source>
</evidence>
<evidence type="ECO:0000313" key="1">
    <source>
        <dbReference type="EMBL" id="GAV06775.1"/>
    </source>
</evidence>
<dbReference type="Proteomes" id="UP000186922">
    <property type="component" value="Unassembled WGS sequence"/>
</dbReference>
<sequence length="141" mass="15877">MTNVQGTFDGELRKHLTLRYANLNGVKCKTEELTAWTKKGEKFNVCRKDRTGCRKESGGGVAVIAKKDLRTSRAVEYEVDGLELMWLKIVGLRKVALVGVLYAPGYYEEVFAKLSRSLESISPYLRRNLILVGDFSCPDID</sequence>
<proteinExistence type="predicted"/>
<dbReference type="InterPro" id="IPR036691">
    <property type="entry name" value="Endo/exonu/phosph_ase_sf"/>
</dbReference>
<keyword evidence="2" id="KW-1185">Reference proteome</keyword>
<name>A0A1D1VZH7_RAMVA</name>
<reference evidence="1 2" key="1">
    <citation type="journal article" date="2016" name="Nat. Commun.">
        <title>Extremotolerant tardigrade genome and improved radiotolerance of human cultured cells by tardigrade-unique protein.</title>
        <authorList>
            <person name="Hashimoto T."/>
            <person name="Horikawa D.D."/>
            <person name="Saito Y."/>
            <person name="Kuwahara H."/>
            <person name="Kozuka-Hata H."/>
            <person name="Shin-I T."/>
            <person name="Minakuchi Y."/>
            <person name="Ohishi K."/>
            <person name="Motoyama A."/>
            <person name="Aizu T."/>
            <person name="Enomoto A."/>
            <person name="Kondo K."/>
            <person name="Tanaka S."/>
            <person name="Hara Y."/>
            <person name="Koshikawa S."/>
            <person name="Sagara H."/>
            <person name="Miura T."/>
            <person name="Yokobori S."/>
            <person name="Miyagawa K."/>
            <person name="Suzuki Y."/>
            <person name="Kubo T."/>
            <person name="Oyama M."/>
            <person name="Kohara Y."/>
            <person name="Fujiyama A."/>
            <person name="Arakawa K."/>
            <person name="Katayama T."/>
            <person name="Toyoda A."/>
            <person name="Kunieda T."/>
        </authorList>
    </citation>
    <scope>NUCLEOTIDE SEQUENCE [LARGE SCALE GENOMIC DNA]</scope>
    <source>
        <strain evidence="1 2">YOKOZUNA-1</strain>
    </source>
</reference>
<protein>
    <recommendedName>
        <fullName evidence="3">Endonuclease/exonuclease/phosphatase domain-containing protein</fullName>
    </recommendedName>
</protein>